<evidence type="ECO:0000313" key="3">
    <source>
        <dbReference type="Proteomes" id="UP001451303"/>
    </source>
</evidence>
<comment type="caution">
    <text evidence="2">The sequence shown here is derived from an EMBL/GenBank/DDBJ whole genome shotgun (WGS) entry which is preliminary data.</text>
</comment>
<dbReference type="EMBL" id="JAVLET010000015">
    <property type="protein sequence ID" value="KAL0465754.1"/>
    <property type="molecule type" value="Genomic_DNA"/>
</dbReference>
<organism evidence="2 3">
    <name type="scientific">Neurospora intermedia</name>
    <dbReference type="NCBI Taxonomy" id="5142"/>
    <lineage>
        <taxon>Eukaryota</taxon>
        <taxon>Fungi</taxon>
        <taxon>Dikarya</taxon>
        <taxon>Ascomycota</taxon>
        <taxon>Pezizomycotina</taxon>
        <taxon>Sordariomycetes</taxon>
        <taxon>Sordariomycetidae</taxon>
        <taxon>Sordariales</taxon>
        <taxon>Sordariaceae</taxon>
        <taxon>Neurospora</taxon>
    </lineage>
</organism>
<reference evidence="2 3" key="1">
    <citation type="submission" date="2023-09" db="EMBL/GenBank/DDBJ databases">
        <title>Multi-omics analysis of a traditional fermented food reveals byproduct-associated fungal strains for waste-to-food upcycling.</title>
        <authorList>
            <consortium name="Lawrence Berkeley National Laboratory"/>
            <person name="Rekdal V.M."/>
            <person name="Villalobos-Escobedo J.M."/>
            <person name="Rodriguez-Valeron N."/>
            <person name="Garcia M.O."/>
            <person name="Vasquez D.P."/>
            <person name="Damayanti I."/>
            <person name="Sorensen P.M."/>
            <person name="Baidoo E.E."/>
            <person name="De Carvalho A.C."/>
            <person name="Riley R."/>
            <person name="Lipzen A."/>
            <person name="He G."/>
            <person name="Yan M."/>
            <person name="Haridas S."/>
            <person name="Daum C."/>
            <person name="Yoshinaga Y."/>
            <person name="Ng V."/>
            <person name="Grigoriev I.V."/>
            <person name="Munk R."/>
            <person name="Nuraida L."/>
            <person name="Wijaya C.H."/>
            <person name="Morales P.-C."/>
            <person name="Keasling J.D."/>
        </authorList>
    </citation>
    <scope>NUCLEOTIDE SEQUENCE [LARGE SCALE GENOMIC DNA]</scope>
    <source>
        <strain evidence="2 3">FGSC 2613</strain>
    </source>
</reference>
<keyword evidence="3" id="KW-1185">Reference proteome</keyword>
<evidence type="ECO:0000256" key="1">
    <source>
        <dbReference type="SAM" id="Phobius"/>
    </source>
</evidence>
<evidence type="ECO:0000313" key="2">
    <source>
        <dbReference type="EMBL" id="KAL0465754.1"/>
    </source>
</evidence>
<sequence length="102" mass="11724">MYRPWQRVMLVSPPLSVVISYFSMEKWLVVLVVLVMHSVPGYLTIREPPDRVCAALVSPGRSPDRADAWLSGKRLRRCLPYVQFIVGAVYLISFWGSHQLYT</sequence>
<accession>A0ABR3CZA8</accession>
<dbReference type="Proteomes" id="UP001451303">
    <property type="component" value="Unassembled WGS sequence"/>
</dbReference>
<gene>
    <name evidence="2" type="ORF">QR685DRAFT_537382</name>
</gene>
<proteinExistence type="predicted"/>
<feature type="transmembrane region" description="Helical" evidence="1">
    <location>
        <begin position="78"/>
        <end position="96"/>
    </location>
</feature>
<keyword evidence="1" id="KW-1133">Transmembrane helix</keyword>
<keyword evidence="1" id="KW-0472">Membrane</keyword>
<keyword evidence="1" id="KW-0812">Transmembrane</keyword>
<protein>
    <submittedName>
        <fullName evidence="2">Uncharacterized protein</fullName>
    </submittedName>
</protein>
<name>A0ABR3CZA8_NEUIN</name>